<evidence type="ECO:0000313" key="7">
    <source>
        <dbReference type="Proteomes" id="UP000436858"/>
    </source>
</evidence>
<dbReference type="Proteomes" id="UP000284785">
    <property type="component" value="Unassembled WGS sequence"/>
</dbReference>
<evidence type="ECO:0000313" key="4">
    <source>
        <dbReference type="EMBL" id="MDC2236294.1"/>
    </source>
</evidence>
<reference evidence="7 8" key="2">
    <citation type="journal article" date="2019" name="Nat. Med.">
        <title>A library of human gut bacterial isolates paired with longitudinal multiomics data enables mechanistic microbiome research.</title>
        <authorList>
            <person name="Poyet M."/>
            <person name="Groussin M."/>
            <person name="Gibbons S.M."/>
            <person name="Avila-Pacheco J."/>
            <person name="Jiang X."/>
            <person name="Kearney S.M."/>
            <person name="Perrotta A.R."/>
            <person name="Berdy B."/>
            <person name="Zhao S."/>
            <person name="Lieberman T.D."/>
            <person name="Swanson P.K."/>
            <person name="Smith M."/>
            <person name="Roesemann S."/>
            <person name="Alexander J.E."/>
            <person name="Rich S.A."/>
            <person name="Livny J."/>
            <person name="Vlamakis H."/>
            <person name="Clish C."/>
            <person name="Bullock K."/>
            <person name="Deik A."/>
            <person name="Scott J."/>
            <person name="Pierce K.A."/>
            <person name="Xavier R.J."/>
            <person name="Alm E.J."/>
        </authorList>
    </citation>
    <scope>NUCLEOTIDE SEQUENCE [LARGE SCALE GENOMIC DNA]</scope>
    <source>
        <strain evidence="3 7">BIOML-A162</strain>
        <strain evidence="2 8">BIOML-A188</strain>
    </source>
</reference>
<accession>C6IH85</accession>
<keyword evidence="1" id="KW-1133">Transmembrane helix</keyword>
<dbReference type="Proteomes" id="UP000440614">
    <property type="component" value="Unassembled WGS sequence"/>
</dbReference>
<evidence type="ECO:0000256" key="1">
    <source>
        <dbReference type="SAM" id="Phobius"/>
    </source>
</evidence>
<reference evidence="4" key="3">
    <citation type="submission" date="2022-10" db="EMBL/GenBank/DDBJ databases">
        <title>Human gut microbiome strain richness.</title>
        <authorList>
            <person name="Chen-Liaw A."/>
        </authorList>
    </citation>
    <scope>NUCLEOTIDE SEQUENCE</scope>
    <source>
        <strain evidence="4">1001283st1_A3_1001283B150304_161114</strain>
    </source>
</reference>
<dbReference type="EMBL" id="WCSY01000009">
    <property type="protein sequence ID" value="KAB4313372.1"/>
    <property type="molecule type" value="Genomic_DNA"/>
</dbReference>
<proteinExistence type="predicted"/>
<evidence type="ECO:0000313" key="5">
    <source>
        <dbReference type="EMBL" id="RHD88483.1"/>
    </source>
</evidence>
<dbReference type="EMBL" id="WCRY01000017">
    <property type="protein sequence ID" value="KAB4479699.1"/>
    <property type="molecule type" value="Genomic_DNA"/>
</dbReference>
<name>A0A0P0ETS8_BACT4</name>
<keyword evidence="1" id="KW-0472">Membrane</keyword>
<evidence type="ECO:0000313" key="6">
    <source>
        <dbReference type="Proteomes" id="UP000284785"/>
    </source>
</evidence>
<organism evidence="4 9">
    <name type="scientific">Bacteroides thetaiotaomicron</name>
    <dbReference type="NCBI Taxonomy" id="818"/>
    <lineage>
        <taxon>Bacteria</taxon>
        <taxon>Pseudomonadati</taxon>
        <taxon>Bacteroidota</taxon>
        <taxon>Bacteroidia</taxon>
        <taxon>Bacteroidales</taxon>
        <taxon>Bacteroidaceae</taxon>
        <taxon>Bacteroides</taxon>
    </lineage>
</organism>
<feature type="transmembrane region" description="Helical" evidence="1">
    <location>
        <begin position="20"/>
        <end position="41"/>
    </location>
</feature>
<evidence type="ECO:0000313" key="9">
    <source>
        <dbReference type="Proteomes" id="UP001217776"/>
    </source>
</evidence>
<evidence type="ECO:0000313" key="8">
    <source>
        <dbReference type="Proteomes" id="UP000440614"/>
    </source>
</evidence>
<sequence>MKDKSLEKNTFWIYSTNKFVWAGVAICSIFSAFMIYFLCVSNLSENKVLFIFLLPISLSILLIYWALPSKILLCEDRIEERSLFGKRSIRVDEINSWGVVQMYKPYRCKEGIYSYIPAKSFKPSRQIEENMIFSYSLFLSNIPHYDGKKKDSFQTDKTIFVSYRKEVYIALEKHLKKIKRTMENNQFKD</sequence>
<dbReference type="RefSeq" id="WP_008765033.1">
    <property type="nucleotide sequence ID" value="NZ_BAABXH010000001.1"/>
</dbReference>
<accession>A0A0P0ETS8</accession>
<evidence type="ECO:0000313" key="3">
    <source>
        <dbReference type="EMBL" id="KAB4479699.1"/>
    </source>
</evidence>
<dbReference type="Proteomes" id="UP001217776">
    <property type="component" value="Unassembled WGS sequence"/>
</dbReference>
<reference evidence="5 6" key="1">
    <citation type="submission" date="2018-08" db="EMBL/GenBank/DDBJ databases">
        <title>A genome reference for cultivated species of the human gut microbiota.</title>
        <authorList>
            <person name="Zou Y."/>
            <person name="Xue W."/>
            <person name="Luo G."/>
        </authorList>
    </citation>
    <scope>NUCLEOTIDE SEQUENCE [LARGE SCALE GENOMIC DNA]</scope>
    <source>
        <strain evidence="5 6">AM30-26</strain>
    </source>
</reference>
<dbReference type="Proteomes" id="UP000436858">
    <property type="component" value="Unassembled WGS sequence"/>
</dbReference>
<feature type="transmembrane region" description="Helical" evidence="1">
    <location>
        <begin position="48"/>
        <end position="67"/>
    </location>
</feature>
<dbReference type="AlphaFoldDB" id="A0A0P0ETS8"/>
<dbReference type="GeneID" id="60926471"/>
<protein>
    <recommendedName>
        <fullName evidence="10">Transmembrane protein</fullName>
    </recommendedName>
</protein>
<dbReference type="EMBL" id="QSJP01000007">
    <property type="protein sequence ID" value="RHD88483.1"/>
    <property type="molecule type" value="Genomic_DNA"/>
</dbReference>
<gene>
    <name evidence="5" type="ORF">DW780_09810</name>
    <name evidence="3" type="ORF">GAN91_17395</name>
    <name evidence="2" type="ORF">GAO51_10835</name>
    <name evidence="4" type="ORF">PO127_11115</name>
</gene>
<dbReference type="KEGG" id="btho:Btheta7330_02007"/>
<dbReference type="EMBL" id="JAQNVG010000015">
    <property type="protein sequence ID" value="MDC2236294.1"/>
    <property type="molecule type" value="Genomic_DNA"/>
</dbReference>
<keyword evidence="1" id="KW-0812">Transmembrane</keyword>
<comment type="caution">
    <text evidence="4">The sequence shown here is derived from an EMBL/GenBank/DDBJ whole genome shotgun (WGS) entry which is preliminary data.</text>
</comment>
<evidence type="ECO:0008006" key="10">
    <source>
        <dbReference type="Google" id="ProtNLM"/>
    </source>
</evidence>
<evidence type="ECO:0000313" key="2">
    <source>
        <dbReference type="EMBL" id="KAB4313372.1"/>
    </source>
</evidence>